<reference evidence="2 3" key="1">
    <citation type="submission" date="2020-01" db="EMBL/GenBank/DDBJ databases">
        <authorList>
            <person name="Gupta K D."/>
        </authorList>
    </citation>
    <scope>NUCLEOTIDE SEQUENCE [LARGE SCALE GENOMIC DNA]</scope>
</reference>
<dbReference type="Proteomes" id="UP000467700">
    <property type="component" value="Unassembled WGS sequence"/>
</dbReference>
<evidence type="ECO:0000313" key="3">
    <source>
        <dbReference type="Proteomes" id="UP000467700"/>
    </source>
</evidence>
<feature type="compositionally biased region" description="Low complexity" evidence="1">
    <location>
        <begin position="280"/>
        <end position="317"/>
    </location>
</feature>
<feature type="region of interest" description="Disordered" evidence="1">
    <location>
        <begin position="100"/>
        <end position="157"/>
    </location>
</feature>
<proteinExistence type="predicted"/>
<organism evidence="2 3">
    <name type="scientific">Cyclocybe aegerita</name>
    <name type="common">Black poplar mushroom</name>
    <name type="synonym">Agrocybe aegerita</name>
    <dbReference type="NCBI Taxonomy" id="1973307"/>
    <lineage>
        <taxon>Eukaryota</taxon>
        <taxon>Fungi</taxon>
        <taxon>Dikarya</taxon>
        <taxon>Basidiomycota</taxon>
        <taxon>Agaricomycotina</taxon>
        <taxon>Agaricomycetes</taxon>
        <taxon>Agaricomycetidae</taxon>
        <taxon>Agaricales</taxon>
        <taxon>Agaricineae</taxon>
        <taxon>Bolbitiaceae</taxon>
        <taxon>Cyclocybe</taxon>
    </lineage>
</organism>
<sequence length="395" mass="42256">MDQGVAIEDIQSNTGSNLLPPSVSRDQVQNVAHNSPRQGQSLIPVCMKTVGVQQDTAGPSSQPANQEVKQKPDREKPSEEQLAKLGVKVRDFAYESKLPPVRTIYLQPRQVQPSAPQGLQREDTEEDESFSQSQGVRSLERTNTEPTVAAAPPSRTRGFLDLANYTLDSNSLDSQTPMAYPESQASAGLPEIVFESQDSDMPPNDTAIVTPNGSFQWDVEDTSDTPASQLDTESQAPEPEIISYSQLGFSQPSEPSSQPAPSEGDISLLNCSPLTPLPSSPSNAAPSPLALRKSTSSILSQSCVSSSNSPKARSNSNTGIVASPRYNLRKRTISAVSRHTPPKAPKRARVSMLPGGSGVPAHLKTVGVQPIKPGKKAKGKETATNSSGRRRKART</sequence>
<feature type="compositionally biased region" description="Polar residues" evidence="1">
    <location>
        <begin position="10"/>
        <end position="41"/>
    </location>
</feature>
<feature type="region of interest" description="Disordered" evidence="1">
    <location>
        <begin position="171"/>
        <end position="395"/>
    </location>
</feature>
<dbReference type="AlphaFoldDB" id="A0A8S0VTE1"/>
<keyword evidence="3" id="KW-1185">Reference proteome</keyword>
<comment type="caution">
    <text evidence="2">The sequence shown here is derived from an EMBL/GenBank/DDBJ whole genome shotgun (WGS) entry which is preliminary data.</text>
</comment>
<feature type="compositionally biased region" description="Basic and acidic residues" evidence="1">
    <location>
        <begin position="68"/>
        <end position="83"/>
    </location>
</feature>
<feature type="compositionally biased region" description="Polar residues" evidence="1">
    <location>
        <begin position="51"/>
        <end position="67"/>
    </location>
</feature>
<feature type="region of interest" description="Disordered" evidence="1">
    <location>
        <begin position="1"/>
        <end position="83"/>
    </location>
</feature>
<evidence type="ECO:0000256" key="1">
    <source>
        <dbReference type="SAM" id="MobiDB-lite"/>
    </source>
</evidence>
<gene>
    <name evidence="2" type="ORF">AAE3_LOCUS2300</name>
</gene>
<dbReference type="OrthoDB" id="3232876at2759"/>
<feature type="compositionally biased region" description="Basic residues" evidence="1">
    <location>
        <begin position="340"/>
        <end position="349"/>
    </location>
</feature>
<protein>
    <submittedName>
        <fullName evidence="2">Uncharacterized protein</fullName>
    </submittedName>
</protein>
<dbReference type="EMBL" id="CACVBS010000028">
    <property type="protein sequence ID" value="CAA7260070.1"/>
    <property type="molecule type" value="Genomic_DNA"/>
</dbReference>
<feature type="compositionally biased region" description="Low complexity" evidence="1">
    <location>
        <begin position="250"/>
        <end position="274"/>
    </location>
</feature>
<feature type="compositionally biased region" description="Polar residues" evidence="1">
    <location>
        <begin position="224"/>
        <end position="235"/>
    </location>
</feature>
<accession>A0A8S0VTE1</accession>
<evidence type="ECO:0000313" key="2">
    <source>
        <dbReference type="EMBL" id="CAA7260070.1"/>
    </source>
</evidence>
<name>A0A8S0VTE1_CYCAE</name>